<dbReference type="SUPFAM" id="SSF158472">
    <property type="entry name" value="HAMP domain-like"/>
    <property type="match status" value="1"/>
</dbReference>
<dbReference type="InterPro" id="IPR003661">
    <property type="entry name" value="HisK_dim/P_dom"/>
</dbReference>
<keyword evidence="7 12" id="KW-0812">Transmembrane</keyword>
<keyword evidence="8 15" id="KW-0418">Kinase</keyword>
<dbReference type="PRINTS" id="PR00344">
    <property type="entry name" value="BCTRLSENSOR"/>
</dbReference>
<dbReference type="SMART" id="SM00304">
    <property type="entry name" value="HAMP"/>
    <property type="match status" value="1"/>
</dbReference>
<evidence type="ECO:0000259" key="13">
    <source>
        <dbReference type="PROSITE" id="PS50109"/>
    </source>
</evidence>
<dbReference type="SMART" id="SM00388">
    <property type="entry name" value="HisKA"/>
    <property type="match status" value="1"/>
</dbReference>
<keyword evidence="9 12" id="KW-1133">Transmembrane helix</keyword>
<evidence type="ECO:0000256" key="11">
    <source>
        <dbReference type="ARBA" id="ARBA00023136"/>
    </source>
</evidence>
<dbReference type="InterPro" id="IPR036890">
    <property type="entry name" value="HATPase_C_sf"/>
</dbReference>
<dbReference type="RefSeq" id="WP_191303733.1">
    <property type="nucleotide sequence ID" value="NZ_BNAR01000014.1"/>
</dbReference>
<dbReference type="PROSITE" id="PS50109">
    <property type="entry name" value="HIS_KIN"/>
    <property type="match status" value="1"/>
</dbReference>
<dbReference type="Gene3D" id="1.10.287.130">
    <property type="match status" value="1"/>
</dbReference>
<keyword evidence="11 12" id="KW-0472">Membrane</keyword>
<accession>A0ABQ3MYY6</accession>
<keyword evidence="10" id="KW-0902">Two-component regulatory system</keyword>
<evidence type="ECO:0000256" key="9">
    <source>
        <dbReference type="ARBA" id="ARBA00022989"/>
    </source>
</evidence>
<evidence type="ECO:0000256" key="1">
    <source>
        <dbReference type="ARBA" id="ARBA00000085"/>
    </source>
</evidence>
<comment type="catalytic activity">
    <reaction evidence="1">
        <text>ATP + protein L-histidine = ADP + protein N-phospho-L-histidine.</text>
        <dbReference type="EC" id="2.7.13.3"/>
    </reaction>
</comment>
<dbReference type="Gene3D" id="3.30.565.10">
    <property type="entry name" value="Histidine kinase-like ATPase, C-terminal domain"/>
    <property type="match status" value="1"/>
</dbReference>
<reference evidence="16" key="1">
    <citation type="journal article" date="2019" name="Int. J. Syst. Evol. Microbiol.">
        <title>The Global Catalogue of Microorganisms (GCM) 10K type strain sequencing project: providing services to taxonomists for standard genome sequencing and annotation.</title>
        <authorList>
            <consortium name="The Broad Institute Genomics Platform"/>
            <consortium name="The Broad Institute Genome Sequencing Center for Infectious Disease"/>
            <person name="Wu L."/>
            <person name="Ma J."/>
        </authorList>
    </citation>
    <scope>NUCLEOTIDE SEQUENCE [LARGE SCALE GENOMIC DNA]</scope>
    <source>
        <strain evidence="16">CGMCC 4.7367</strain>
    </source>
</reference>
<sequence length="385" mass="41234">MKLRTRLTAWYAGVFLIAGVALIGLNYWLLAEWMPLEGMAVSRALPADSGMTGVTGAYPGIAAVEAGQLPVDTMVVNGADFAADTMSTVLWQSIIALLVAAVLAVWLGWVVAGRVLAPLHSITSTAHRLEAERLDHRIELDGPPDELKELADTFDGMLDRLASSFDSQKRFVANASHELRTPLAVQRTLIEVALGAPDASDDIRRLGAHLLDTNERSEKLIDGLLLLARSDRGLTSRELVWLDEVVEDEIESCAALAAEKKVTFAVRTRRYLVDGDPVLLAQLVGNLLRNALLYNKPGGSVSVQLDQELVVTNTGPTVPAQAVPGLFEPFRRLRDRTGTAGSGLGLSIVQSVARAHHGSAKARPNGGGGLVVQVNLPETGVRQPS</sequence>
<evidence type="ECO:0000313" key="15">
    <source>
        <dbReference type="EMBL" id="GHH55082.1"/>
    </source>
</evidence>
<dbReference type="InterPro" id="IPR003660">
    <property type="entry name" value="HAMP_dom"/>
</dbReference>
<dbReference type="CDD" id="cd06225">
    <property type="entry name" value="HAMP"/>
    <property type="match status" value="1"/>
</dbReference>
<dbReference type="SUPFAM" id="SSF55874">
    <property type="entry name" value="ATPase domain of HSP90 chaperone/DNA topoisomerase II/histidine kinase"/>
    <property type="match status" value="1"/>
</dbReference>
<dbReference type="Gene3D" id="6.10.340.10">
    <property type="match status" value="1"/>
</dbReference>
<feature type="transmembrane region" description="Helical" evidence="12">
    <location>
        <begin position="7"/>
        <end position="29"/>
    </location>
</feature>
<proteinExistence type="predicted"/>
<feature type="transmembrane region" description="Helical" evidence="12">
    <location>
        <begin position="89"/>
        <end position="112"/>
    </location>
</feature>
<evidence type="ECO:0000256" key="7">
    <source>
        <dbReference type="ARBA" id="ARBA00022692"/>
    </source>
</evidence>
<dbReference type="PANTHER" id="PTHR45436:SF15">
    <property type="entry name" value="SENSOR HISTIDINE KINASE CUSS"/>
    <property type="match status" value="1"/>
</dbReference>
<dbReference type="SMART" id="SM00387">
    <property type="entry name" value="HATPase_c"/>
    <property type="match status" value="1"/>
</dbReference>
<dbReference type="CDD" id="cd00082">
    <property type="entry name" value="HisKA"/>
    <property type="match status" value="1"/>
</dbReference>
<dbReference type="EMBL" id="BNAR01000014">
    <property type="protein sequence ID" value="GHH55082.1"/>
    <property type="molecule type" value="Genomic_DNA"/>
</dbReference>
<feature type="domain" description="Histidine kinase" evidence="13">
    <location>
        <begin position="174"/>
        <end position="380"/>
    </location>
</feature>
<evidence type="ECO:0000256" key="8">
    <source>
        <dbReference type="ARBA" id="ARBA00022777"/>
    </source>
</evidence>
<organism evidence="15 16">
    <name type="scientific">Lentzea cavernae</name>
    <dbReference type="NCBI Taxonomy" id="2020703"/>
    <lineage>
        <taxon>Bacteria</taxon>
        <taxon>Bacillati</taxon>
        <taxon>Actinomycetota</taxon>
        <taxon>Actinomycetes</taxon>
        <taxon>Pseudonocardiales</taxon>
        <taxon>Pseudonocardiaceae</taxon>
        <taxon>Lentzea</taxon>
    </lineage>
</organism>
<name>A0ABQ3MYY6_9PSEU</name>
<comment type="caution">
    <text evidence="15">The sequence shown here is derived from an EMBL/GenBank/DDBJ whole genome shotgun (WGS) entry which is preliminary data.</text>
</comment>
<dbReference type="InterPro" id="IPR005467">
    <property type="entry name" value="His_kinase_dom"/>
</dbReference>
<keyword evidence="5" id="KW-0597">Phosphoprotein</keyword>
<gene>
    <name evidence="15" type="ORF">GCM10017774_71090</name>
</gene>
<protein>
    <recommendedName>
        <fullName evidence="4">histidine kinase</fullName>
        <ecNumber evidence="4">2.7.13.3</ecNumber>
    </recommendedName>
</protein>
<dbReference type="Pfam" id="PF02518">
    <property type="entry name" value="HATPase_c"/>
    <property type="match status" value="1"/>
</dbReference>
<dbReference type="Pfam" id="PF00512">
    <property type="entry name" value="HisKA"/>
    <property type="match status" value="1"/>
</dbReference>
<evidence type="ECO:0000256" key="3">
    <source>
        <dbReference type="ARBA" id="ARBA00004236"/>
    </source>
</evidence>
<dbReference type="InterPro" id="IPR003594">
    <property type="entry name" value="HATPase_dom"/>
</dbReference>
<dbReference type="InterPro" id="IPR036097">
    <property type="entry name" value="HisK_dim/P_sf"/>
</dbReference>
<dbReference type="SUPFAM" id="SSF47384">
    <property type="entry name" value="Homodimeric domain of signal transducing histidine kinase"/>
    <property type="match status" value="1"/>
</dbReference>
<dbReference type="InterPro" id="IPR050428">
    <property type="entry name" value="TCS_sensor_his_kinase"/>
</dbReference>
<evidence type="ECO:0000256" key="6">
    <source>
        <dbReference type="ARBA" id="ARBA00022679"/>
    </source>
</evidence>
<dbReference type="Pfam" id="PF00672">
    <property type="entry name" value="HAMP"/>
    <property type="match status" value="1"/>
</dbReference>
<evidence type="ECO:0000256" key="2">
    <source>
        <dbReference type="ARBA" id="ARBA00004141"/>
    </source>
</evidence>
<dbReference type="GO" id="GO:0016301">
    <property type="term" value="F:kinase activity"/>
    <property type="evidence" value="ECO:0007669"/>
    <property type="project" value="UniProtKB-KW"/>
</dbReference>
<keyword evidence="16" id="KW-1185">Reference proteome</keyword>
<dbReference type="PROSITE" id="PS50885">
    <property type="entry name" value="HAMP"/>
    <property type="match status" value="1"/>
</dbReference>
<dbReference type="InterPro" id="IPR004358">
    <property type="entry name" value="Sig_transdc_His_kin-like_C"/>
</dbReference>
<keyword evidence="6" id="KW-0808">Transferase</keyword>
<dbReference type="Proteomes" id="UP000605568">
    <property type="component" value="Unassembled WGS sequence"/>
</dbReference>
<dbReference type="EC" id="2.7.13.3" evidence="4"/>
<evidence type="ECO:0000256" key="4">
    <source>
        <dbReference type="ARBA" id="ARBA00012438"/>
    </source>
</evidence>
<evidence type="ECO:0000256" key="12">
    <source>
        <dbReference type="SAM" id="Phobius"/>
    </source>
</evidence>
<evidence type="ECO:0000256" key="10">
    <source>
        <dbReference type="ARBA" id="ARBA00023012"/>
    </source>
</evidence>
<dbReference type="PANTHER" id="PTHR45436">
    <property type="entry name" value="SENSOR HISTIDINE KINASE YKOH"/>
    <property type="match status" value="1"/>
</dbReference>
<evidence type="ECO:0000256" key="5">
    <source>
        <dbReference type="ARBA" id="ARBA00022553"/>
    </source>
</evidence>
<evidence type="ECO:0000313" key="16">
    <source>
        <dbReference type="Proteomes" id="UP000605568"/>
    </source>
</evidence>
<evidence type="ECO:0000259" key="14">
    <source>
        <dbReference type="PROSITE" id="PS50885"/>
    </source>
</evidence>
<comment type="subcellular location">
    <subcellularLocation>
        <location evidence="3">Cell membrane</location>
    </subcellularLocation>
    <subcellularLocation>
        <location evidence="2">Membrane</location>
        <topology evidence="2">Multi-pass membrane protein</topology>
    </subcellularLocation>
</comment>
<feature type="domain" description="HAMP" evidence="14">
    <location>
        <begin position="113"/>
        <end position="166"/>
    </location>
</feature>